<gene>
    <name evidence="1" type="ORF">F5050DRAFT_1711122</name>
</gene>
<evidence type="ECO:0000313" key="1">
    <source>
        <dbReference type="EMBL" id="KAJ3997709.1"/>
    </source>
</evidence>
<name>A0ABQ8QGT4_9AGAR</name>
<dbReference type="Proteomes" id="UP001163828">
    <property type="component" value="Unassembled WGS sequence"/>
</dbReference>
<keyword evidence="2" id="KW-1185">Reference proteome</keyword>
<reference evidence="1" key="1">
    <citation type="submission" date="2022-08" db="EMBL/GenBank/DDBJ databases">
        <authorList>
            <consortium name="DOE Joint Genome Institute"/>
            <person name="Min B."/>
            <person name="Riley R."/>
            <person name="Sierra-Patev S."/>
            <person name="Naranjo-Ortiz M."/>
            <person name="Looney B."/>
            <person name="Konkel Z."/>
            <person name="Slot J.C."/>
            <person name="Sakamoto Y."/>
            <person name="Steenwyk J.L."/>
            <person name="Rokas A."/>
            <person name="Carro J."/>
            <person name="Camarero S."/>
            <person name="Ferreira P."/>
            <person name="Molpeceres G."/>
            <person name="Ruiz-Duenas F.J."/>
            <person name="Serrano A."/>
            <person name="Henrissat B."/>
            <person name="Drula E."/>
            <person name="Hughes K.W."/>
            <person name="Mata J.L."/>
            <person name="Ishikawa N.K."/>
            <person name="Vargas-Isla R."/>
            <person name="Ushijima S."/>
            <person name="Smith C.A."/>
            <person name="Ahrendt S."/>
            <person name="Andreopoulos W."/>
            <person name="He G."/>
            <person name="Labutti K."/>
            <person name="Lipzen A."/>
            <person name="Ng V."/>
            <person name="Sandor L."/>
            <person name="Barry K."/>
            <person name="Martinez A.T."/>
            <person name="Xiao Y."/>
            <person name="Gibbons J.G."/>
            <person name="Terashima K."/>
            <person name="Hibbett D.S."/>
            <person name="Grigoriev I.V."/>
        </authorList>
    </citation>
    <scope>NUCLEOTIDE SEQUENCE</scope>
    <source>
        <strain evidence="1">TFB10827</strain>
    </source>
</reference>
<evidence type="ECO:0000313" key="2">
    <source>
        <dbReference type="Proteomes" id="UP001163828"/>
    </source>
</evidence>
<proteinExistence type="predicted"/>
<sequence>MYDNEEGRRDRASILDTPTCEGRVGILARMNTNTLGFLARKGRHPRKDEYKTIGFLARKGRASQRRKHGLLARGGKWALSAVGITAARDTQLIGRTGAHNLLKYWGLERFGND</sequence>
<accession>A0ABQ8QGT4</accession>
<comment type="caution">
    <text evidence="1">The sequence shown here is derived from an EMBL/GenBank/DDBJ whole genome shotgun (WGS) entry which is preliminary data.</text>
</comment>
<protein>
    <submittedName>
        <fullName evidence="1">Uncharacterized protein</fullName>
    </submittedName>
</protein>
<organism evidence="1 2">
    <name type="scientific">Lentinula boryana</name>
    <dbReference type="NCBI Taxonomy" id="40481"/>
    <lineage>
        <taxon>Eukaryota</taxon>
        <taxon>Fungi</taxon>
        <taxon>Dikarya</taxon>
        <taxon>Basidiomycota</taxon>
        <taxon>Agaricomycotina</taxon>
        <taxon>Agaricomycetes</taxon>
        <taxon>Agaricomycetidae</taxon>
        <taxon>Agaricales</taxon>
        <taxon>Marasmiineae</taxon>
        <taxon>Omphalotaceae</taxon>
        <taxon>Lentinula</taxon>
    </lineage>
</organism>
<dbReference type="EMBL" id="MU790576">
    <property type="protein sequence ID" value="KAJ3997709.1"/>
    <property type="molecule type" value="Genomic_DNA"/>
</dbReference>